<keyword evidence="4" id="KW-1185">Reference proteome</keyword>
<gene>
    <name evidence="3" type="ORF">HYG79_14800</name>
</gene>
<feature type="domain" description="Ysc84 actin-binding" evidence="2">
    <location>
        <begin position="93"/>
        <end position="172"/>
    </location>
</feature>
<organism evidence="3 4">
    <name type="scientific">Costertonia aggregata</name>
    <dbReference type="NCBI Taxonomy" id="343403"/>
    <lineage>
        <taxon>Bacteria</taxon>
        <taxon>Pseudomonadati</taxon>
        <taxon>Bacteroidota</taxon>
        <taxon>Flavobacteriia</taxon>
        <taxon>Flavobacteriales</taxon>
        <taxon>Flavobacteriaceae</taxon>
        <taxon>Costertonia</taxon>
    </lineage>
</organism>
<dbReference type="EMBL" id="CP058595">
    <property type="protein sequence ID" value="QLG46562.1"/>
    <property type="molecule type" value="Genomic_DNA"/>
</dbReference>
<name>A0A7H9AT87_9FLAO</name>
<dbReference type="RefSeq" id="WP_179242841.1">
    <property type="nucleotide sequence ID" value="NZ_CP058595.1"/>
</dbReference>
<sequence>MKKLKSITMVLALMLTVGVAAQNADDQRIMDDAEEAKQEMLTKDSGLENYFDTAEGYVIFPNVGEGGFIIGAASGNGVVYENGTAVGMANLKKVDVGFQIGGQALAEVIFFETEDALNEFKTDEFTFSGEVSATAVKQGVSENLNYNDGVIVLAMPKAGLMADVSVGGQKFTYTPMNELDQ</sequence>
<feature type="signal peptide" evidence="1">
    <location>
        <begin position="1"/>
        <end position="21"/>
    </location>
</feature>
<feature type="chain" id="PRO_5028919058" evidence="1">
    <location>
        <begin position="22"/>
        <end position="181"/>
    </location>
</feature>
<reference evidence="3 4" key="1">
    <citation type="journal article" date="2006" name="Int. J. Syst. Evol. Microbiol.">
        <title>Costertonia aggregata gen. nov., sp. nov., a mesophilic marine bacterium of the family Flavobacteriaceae, isolated from a mature biofilm.</title>
        <authorList>
            <person name="Kwon K.K."/>
            <person name="Lee Y.K."/>
            <person name="Lee H.K."/>
        </authorList>
    </citation>
    <scope>NUCLEOTIDE SEQUENCE [LARGE SCALE GENOMIC DNA]</scope>
    <source>
        <strain evidence="3 4">KCCM 42265</strain>
    </source>
</reference>
<dbReference type="KEGG" id="cagg:HYG79_14800"/>
<evidence type="ECO:0000259" key="2">
    <source>
        <dbReference type="Pfam" id="PF04366"/>
    </source>
</evidence>
<evidence type="ECO:0000256" key="1">
    <source>
        <dbReference type="SAM" id="SignalP"/>
    </source>
</evidence>
<dbReference type="CDD" id="cd11524">
    <property type="entry name" value="SYLF"/>
    <property type="match status" value="1"/>
</dbReference>
<dbReference type="Proteomes" id="UP000509302">
    <property type="component" value="Chromosome"/>
</dbReference>
<evidence type="ECO:0000313" key="3">
    <source>
        <dbReference type="EMBL" id="QLG46562.1"/>
    </source>
</evidence>
<dbReference type="InterPro" id="IPR007461">
    <property type="entry name" value="Ysc84_actin-binding"/>
</dbReference>
<protein>
    <submittedName>
        <fullName evidence="3">Lipid-binding SYLF domain-containing protein</fullName>
    </submittedName>
</protein>
<keyword evidence="1" id="KW-0732">Signal</keyword>
<proteinExistence type="predicted"/>
<accession>A0A7H9AT87</accession>
<evidence type="ECO:0000313" key="4">
    <source>
        <dbReference type="Proteomes" id="UP000509302"/>
    </source>
</evidence>
<dbReference type="AlphaFoldDB" id="A0A7H9AT87"/>
<dbReference type="Pfam" id="PF04366">
    <property type="entry name" value="Ysc84"/>
    <property type="match status" value="1"/>
</dbReference>